<dbReference type="STRING" id="1196031.A361_10410"/>
<dbReference type="AlphaFoldDB" id="A0A160M9Y1"/>
<reference evidence="1 2" key="1">
    <citation type="submission" date="2016-04" db="EMBL/GenBank/DDBJ databases">
        <title>Complete genome sequence of Bacillus oceanisediminis strain 2691.</title>
        <authorList>
            <person name="Jeong H."/>
            <person name="Kim H.J."/>
            <person name="Lee D.-W."/>
        </authorList>
    </citation>
    <scope>NUCLEOTIDE SEQUENCE [LARGE SCALE GENOMIC DNA]</scope>
    <source>
        <strain evidence="1 2">2691</strain>
    </source>
</reference>
<accession>A0A160M9Y1</accession>
<dbReference type="RefSeq" id="WP_019381837.1">
    <property type="nucleotide sequence ID" value="NZ_CP015506.1"/>
</dbReference>
<name>A0A160M9Y1_9BACI</name>
<dbReference type="EMBL" id="CP015506">
    <property type="protein sequence ID" value="AND39527.1"/>
    <property type="molecule type" value="Genomic_DNA"/>
</dbReference>
<evidence type="ECO:0000313" key="2">
    <source>
        <dbReference type="Proteomes" id="UP000077856"/>
    </source>
</evidence>
<proteinExistence type="predicted"/>
<gene>
    <name evidence="1" type="ORF">A361_10410</name>
</gene>
<evidence type="ECO:0000313" key="1">
    <source>
        <dbReference type="EMBL" id="AND39527.1"/>
    </source>
</evidence>
<protein>
    <submittedName>
        <fullName evidence="1">Uncharacterized protein</fullName>
    </submittedName>
</protein>
<dbReference type="Proteomes" id="UP000077856">
    <property type="component" value="Chromosome"/>
</dbReference>
<dbReference type="KEGG" id="bon:A361_10410"/>
<organism evidence="1 2">
    <name type="scientific">Cytobacillus oceanisediminis 2691</name>
    <dbReference type="NCBI Taxonomy" id="1196031"/>
    <lineage>
        <taxon>Bacteria</taxon>
        <taxon>Bacillati</taxon>
        <taxon>Bacillota</taxon>
        <taxon>Bacilli</taxon>
        <taxon>Bacillales</taxon>
        <taxon>Bacillaceae</taxon>
        <taxon>Cytobacillus</taxon>
    </lineage>
</organism>
<sequence>MYSKDQSIHNYSDSPLKLMRKYILAVDFILQGDLEDHYLDYLSNLDEKEYAGFQEEISEIIEEFSISDEEIKQAAARLIKLSVVS</sequence>